<evidence type="ECO:0000313" key="5">
    <source>
        <dbReference type="Proteomes" id="UP001549099"/>
    </source>
</evidence>
<comment type="similarity">
    <text evidence="1">Belongs to the peptidase C59 family.</text>
</comment>
<dbReference type="Proteomes" id="UP001549099">
    <property type="component" value="Unassembled WGS sequence"/>
</dbReference>
<dbReference type="EMBL" id="JBEPLW010000001">
    <property type="protein sequence ID" value="MET3574383.1"/>
    <property type="molecule type" value="Genomic_DNA"/>
</dbReference>
<name>A0ABV2G7X4_9BACL</name>
<keyword evidence="2 4" id="KW-0378">Hydrolase</keyword>
<dbReference type="SUPFAM" id="SSF56235">
    <property type="entry name" value="N-terminal nucleophile aminohydrolases (Ntn hydrolases)"/>
    <property type="match status" value="1"/>
</dbReference>
<gene>
    <name evidence="4" type="ORF">ABID49_000259</name>
</gene>
<dbReference type="Gene3D" id="3.60.60.10">
    <property type="entry name" value="Penicillin V Acylase, Chain A"/>
    <property type="match status" value="1"/>
</dbReference>
<comment type="caution">
    <text evidence="4">The sequence shown here is derived from an EMBL/GenBank/DDBJ whole genome shotgun (WGS) entry which is preliminary data.</text>
</comment>
<protein>
    <submittedName>
        <fullName evidence="4">Choloylglycine hydrolase</fullName>
        <ecNumber evidence="4">3.5.1.24</ecNumber>
    </submittedName>
</protein>
<dbReference type="PANTHER" id="PTHR35527:SF2">
    <property type="entry name" value="HYDROLASE"/>
    <property type="match status" value="1"/>
</dbReference>
<dbReference type="InterPro" id="IPR029132">
    <property type="entry name" value="CBAH/NAAA_C"/>
</dbReference>
<evidence type="ECO:0000259" key="3">
    <source>
        <dbReference type="Pfam" id="PF02275"/>
    </source>
</evidence>
<dbReference type="GO" id="GO:0045302">
    <property type="term" value="F:choloylglycine hydrolase activity"/>
    <property type="evidence" value="ECO:0007669"/>
    <property type="project" value="UniProtKB-EC"/>
</dbReference>
<dbReference type="PANTHER" id="PTHR35527">
    <property type="entry name" value="CHOLOYLGLYCINE HYDROLASE"/>
    <property type="match status" value="1"/>
</dbReference>
<dbReference type="EC" id="3.5.1.24" evidence="4"/>
<dbReference type="InterPro" id="IPR029055">
    <property type="entry name" value="Ntn_hydrolases_N"/>
</dbReference>
<dbReference type="RefSeq" id="WP_354194504.1">
    <property type="nucleotide sequence ID" value="NZ_JBEPLW010000001.1"/>
</dbReference>
<feature type="domain" description="Choloylglycine hydrolase/NAAA C-terminal" evidence="3">
    <location>
        <begin position="2"/>
        <end position="303"/>
    </location>
</feature>
<dbReference type="InterPro" id="IPR052193">
    <property type="entry name" value="Peptidase_C59"/>
</dbReference>
<evidence type="ECO:0000313" key="4">
    <source>
        <dbReference type="EMBL" id="MET3574383.1"/>
    </source>
</evidence>
<organism evidence="4 5">
    <name type="scientific">Bhargavaea ullalensis</name>
    <dbReference type="NCBI Taxonomy" id="1265685"/>
    <lineage>
        <taxon>Bacteria</taxon>
        <taxon>Bacillati</taxon>
        <taxon>Bacillota</taxon>
        <taxon>Bacilli</taxon>
        <taxon>Bacillales</taxon>
        <taxon>Caryophanaceae</taxon>
        <taxon>Bhargavaea</taxon>
    </lineage>
</organism>
<sequence>MCTTVGFSCRDGFVFGRTLEMGVELDNQVLFVPAGYKGFIQEDGAAYDARYATIGTAFMDMAAFGDGINEMGLMGSSNLLPGCASFADHAVDGKINLTTANAFNYLLSRCKNIKEVKEEATKLSLPARSAASGTPSGEMHFFFMDADGNRVVLEPKHGQLQAFDNPYGVLTNSPEFPWHVTNLRNYLQLQPENIEQRTWNGAVLSKFGEGTGLAGLPGDFTPPSRFVRAAFFVSATPRDLARPAAILQAFRILSQSDIPDGAVIDEKSGYRDKTLYTAVMDTSKKSYTVKCHDNINLQPFRLEDFKDERDLRFICLDKEMHL</sequence>
<proteinExistence type="inferred from homology"/>
<evidence type="ECO:0000256" key="2">
    <source>
        <dbReference type="ARBA" id="ARBA00022801"/>
    </source>
</evidence>
<keyword evidence="5" id="KW-1185">Reference proteome</keyword>
<accession>A0ABV2G7X4</accession>
<evidence type="ECO:0000256" key="1">
    <source>
        <dbReference type="ARBA" id="ARBA00006625"/>
    </source>
</evidence>
<dbReference type="Pfam" id="PF02275">
    <property type="entry name" value="CBAH"/>
    <property type="match status" value="1"/>
</dbReference>
<reference evidence="4 5" key="1">
    <citation type="submission" date="2024-06" db="EMBL/GenBank/DDBJ databases">
        <title>Genomic Encyclopedia of Type Strains, Phase IV (KMG-IV): sequencing the most valuable type-strain genomes for metagenomic binning, comparative biology and taxonomic classification.</title>
        <authorList>
            <person name="Goeker M."/>
        </authorList>
    </citation>
    <scope>NUCLEOTIDE SEQUENCE [LARGE SCALE GENOMIC DNA]</scope>
    <source>
        <strain evidence="4 5">DSM 26128</strain>
    </source>
</reference>